<protein>
    <submittedName>
        <fullName evidence="2">Uncharacterized protein</fullName>
    </submittedName>
</protein>
<evidence type="ECO:0000256" key="1">
    <source>
        <dbReference type="SAM" id="MobiDB-lite"/>
    </source>
</evidence>
<dbReference type="GO" id="GO:0003682">
    <property type="term" value="F:chromatin binding"/>
    <property type="evidence" value="ECO:0007669"/>
    <property type="project" value="TreeGrafter"/>
</dbReference>
<evidence type="ECO:0000313" key="2">
    <source>
        <dbReference type="EMBL" id="RXI03450.1"/>
    </source>
</evidence>
<gene>
    <name evidence="2" type="ORF">DVH24_004102</name>
</gene>
<comment type="caution">
    <text evidence="2">The sequence shown here is derived from an EMBL/GenBank/DDBJ whole genome shotgun (WGS) entry which is preliminary data.</text>
</comment>
<evidence type="ECO:0000313" key="3">
    <source>
        <dbReference type="Proteomes" id="UP000290289"/>
    </source>
</evidence>
<dbReference type="GO" id="GO:0000796">
    <property type="term" value="C:condensin complex"/>
    <property type="evidence" value="ECO:0007669"/>
    <property type="project" value="InterPro"/>
</dbReference>
<name>A0A498K5C6_MALDO</name>
<dbReference type="STRING" id="3750.A0A498K5C6"/>
<dbReference type="InterPro" id="IPR022816">
    <property type="entry name" value="Condensin_barren_su2"/>
</dbReference>
<organism evidence="2 3">
    <name type="scientific">Malus domestica</name>
    <name type="common">Apple</name>
    <name type="synonym">Pyrus malus</name>
    <dbReference type="NCBI Taxonomy" id="3750"/>
    <lineage>
        <taxon>Eukaryota</taxon>
        <taxon>Viridiplantae</taxon>
        <taxon>Streptophyta</taxon>
        <taxon>Embryophyta</taxon>
        <taxon>Tracheophyta</taxon>
        <taxon>Spermatophyta</taxon>
        <taxon>Magnoliopsida</taxon>
        <taxon>eudicotyledons</taxon>
        <taxon>Gunneridae</taxon>
        <taxon>Pentapetalae</taxon>
        <taxon>rosids</taxon>
        <taxon>fabids</taxon>
        <taxon>Rosales</taxon>
        <taxon>Rosaceae</taxon>
        <taxon>Amygdaloideae</taxon>
        <taxon>Maleae</taxon>
        <taxon>Malus</taxon>
    </lineage>
</organism>
<dbReference type="EMBL" id="RDQH01000329">
    <property type="protein sequence ID" value="RXI03450.1"/>
    <property type="molecule type" value="Genomic_DNA"/>
</dbReference>
<proteinExistence type="predicted"/>
<feature type="region of interest" description="Disordered" evidence="1">
    <location>
        <begin position="1"/>
        <end position="37"/>
    </location>
</feature>
<dbReference type="PANTHER" id="PTHR13108:SF10">
    <property type="entry name" value="CONDENSIN COMPLEX SUBUNIT 2"/>
    <property type="match status" value="1"/>
</dbReference>
<dbReference type="GO" id="GO:0007076">
    <property type="term" value="P:mitotic chromosome condensation"/>
    <property type="evidence" value="ECO:0007669"/>
    <property type="project" value="InterPro"/>
</dbReference>
<dbReference type="Proteomes" id="UP000290289">
    <property type="component" value="Chromosome 3"/>
</dbReference>
<sequence length="590" mass="66453">MAEAISPKPPAAPRNTESTANRPHPPTSPLFVLGSNDDQLERAQARAARAAGIRRKAATVAAQSSPPDDCLSREQIIKLFQECIKLARESVETENGTQANFQKASCTLEAGLKIYSVRVDSLHAEAYKVLSGMNRCLEDEQESTLEDDHVSNKQGREKESERKIRCPQWNPPSKLLKKFDVTLVADPLYHQTSAQLNEGGAKGLLLNNLGVYGGCKVLFDAYEVPGKCRSCSLHSNALELIDLSFAKESLEQMVVGICAKNEICPTPKEIFCKFDENNHRSSLYFNISQNADLKTDAFNAASHDTSNIYHNDNMGDDHENMSFGDPSFQSHHKDSNSHTLYEADVDDRFEKVSTFSFQGTEEAPATRSRPGTNRSRNTNHREVELNFTASLDNEIPNIFAVPKSSKSLLPPANRVPVSKRLPDDCHYQPENLIKLFFLPSVLERWRFCRDHDLTPRIGRQSGVDNPLVEFVIATCLGKRRQQLTDYNSWKQSHNFDEHCHHGTMRVCLVANITMDVFIAMLKTRILLPLHLVSKIEVQYDRTSKQVDVHALKETLWGHMQESAEVPTAKELKDVSFKYILSIAKLQYLRT</sequence>
<feature type="region of interest" description="Disordered" evidence="1">
    <location>
        <begin position="141"/>
        <end position="163"/>
    </location>
</feature>
<accession>A0A498K5C6</accession>
<feature type="region of interest" description="Disordered" evidence="1">
    <location>
        <begin position="356"/>
        <end position="380"/>
    </location>
</feature>
<feature type="compositionally biased region" description="Basic and acidic residues" evidence="1">
    <location>
        <begin position="146"/>
        <end position="163"/>
    </location>
</feature>
<dbReference type="Pfam" id="PF05786">
    <property type="entry name" value="Cnd2"/>
    <property type="match status" value="1"/>
</dbReference>
<dbReference type="AlphaFoldDB" id="A0A498K5C6"/>
<reference evidence="2 3" key="1">
    <citation type="submission" date="2018-10" db="EMBL/GenBank/DDBJ databases">
        <title>A high-quality apple genome assembly.</title>
        <authorList>
            <person name="Hu J."/>
        </authorList>
    </citation>
    <scope>NUCLEOTIDE SEQUENCE [LARGE SCALE GENOMIC DNA]</scope>
    <source>
        <strain evidence="3">cv. HFTH1</strain>
        <tissue evidence="2">Young leaf</tissue>
    </source>
</reference>
<dbReference type="PANTHER" id="PTHR13108">
    <property type="entry name" value="CONDENSIN COMPLEX SUBUNIT 2"/>
    <property type="match status" value="1"/>
</dbReference>
<keyword evidence="3" id="KW-1185">Reference proteome</keyword>